<dbReference type="PROSITE" id="PS50234">
    <property type="entry name" value="VWFA"/>
    <property type="match status" value="1"/>
</dbReference>
<dbReference type="InterPro" id="IPR013694">
    <property type="entry name" value="VIT"/>
</dbReference>
<comment type="caution">
    <text evidence="4">The sequence shown here is derived from an EMBL/GenBank/DDBJ whole genome shotgun (WGS) entry which is preliminary data.</text>
</comment>
<sequence length="989" mass="109387">MSFLSAGIVWDPREPLPSNYTEAALVAPLPANSGVVSYDTRTPYTTRILQDVNRAEAPRVFPKVVEELDRNVLPAVSVSVEARIMGDVAEVVSKQLFWNDADTPIHRGSYTFALPSGCTVTGFTCRVGNNKVLKATARPKGDAQEAFQRAVAAHTTAALLDQNTPEIFTSSLASIPPNTRIKTEITYATILKREFGVDTNTTTLTIPTYITNRYGQRPTSLEGLDFDTKLDDISLRIEILESDYITSIKSTSHEILVERGIETGQALKWDHIGKELEGTRKETALVTMEESVSWIKTDFVLSIDTACSKGNGDSEAWLEIHPFFENQAAMMVTLPPRLLVSEKEISKDGEILFVADRSGSMVDKMGNLRSAMKYFLKGIPTGRTFNIFCFGSTYESLWDKSRLYGQESLQAALDYVSTKFHADMGGTEILPALRAVLAARDPSLPCDVVILTDGEVWRLEEMLGLVQRANESSNGSIRFFSLGLGAHVSHALIEGIAKQGGGYSEVIPRADKDGWEERVVAMLKAALTSHTHDLSLELGGLKAMTSPANLKCLNPFQAHRIFFLLDHGVTSGKDSIVLTLVSNGKRTSINSSITRAQNPATLIHSLSAQAILDDFERRIALNPHCHPGDSSDGKDLDVSHLAEIIACKYSLPSKWTSLLLLGMEDEVNSGITNKIVISRARDGYLQHPRGVGVCGPMNSTVRPPDRWLDRWGVRLGGRREEKSSSNSTMRLPDRLNAPDSWGVRGEESSRSNSTMRLPDRLNAPDSWGVRGEKEPRSNPIVRSLDRSNSPYLWDVRREEKSSSECSSPGQAFLDSEKPVDLQEYAVPGLCEEKEVISFILHHQEFDGSIEGGALSQLSEEEFNFVEDLKLWLYQKTSLKGRVLDIVAITAVIIGILERDYKDHEGLWVMIQEKALRYIHLQLIQSNIGDELLEYSREALKKLDEQARLKQRAASSSPAGGSQSKRLGVIVGDEDQADSDRVLVRRAPLD</sequence>
<keyword evidence="5" id="KW-1185">Reference proteome</keyword>
<gene>
    <name evidence="4" type="ORF">GQX73_g3180</name>
</gene>
<dbReference type="InParanoid" id="A0A7C8IUK7"/>
<dbReference type="SMART" id="SM00327">
    <property type="entry name" value="VWA"/>
    <property type="match status" value="1"/>
</dbReference>
<dbReference type="Pfam" id="PF08487">
    <property type="entry name" value="VIT"/>
    <property type="match status" value="1"/>
</dbReference>
<dbReference type="PANTHER" id="PTHR45737">
    <property type="entry name" value="VON WILLEBRAND FACTOR A DOMAIN-CONTAINING PROTEIN 5A"/>
    <property type="match status" value="1"/>
</dbReference>
<evidence type="ECO:0000313" key="4">
    <source>
        <dbReference type="EMBL" id="KAF2970343.1"/>
    </source>
</evidence>
<evidence type="ECO:0000313" key="5">
    <source>
        <dbReference type="Proteomes" id="UP000481858"/>
    </source>
</evidence>
<feature type="region of interest" description="Disordered" evidence="1">
    <location>
        <begin position="950"/>
        <end position="972"/>
    </location>
</feature>
<dbReference type="SUPFAM" id="SSF53300">
    <property type="entry name" value="vWA-like"/>
    <property type="match status" value="1"/>
</dbReference>
<dbReference type="PANTHER" id="PTHR45737:SF6">
    <property type="entry name" value="VON WILLEBRAND FACTOR A DOMAIN-CONTAINING PROTEIN 5A"/>
    <property type="match status" value="1"/>
</dbReference>
<proteinExistence type="predicted"/>
<reference evidence="4 5" key="1">
    <citation type="submission" date="2019-12" db="EMBL/GenBank/DDBJ databases">
        <title>Draft genome sequence of the ascomycete Xylaria multiplex DSM 110363.</title>
        <authorList>
            <person name="Buettner E."/>
            <person name="Kellner H."/>
        </authorList>
    </citation>
    <scope>NUCLEOTIDE SEQUENCE [LARGE SCALE GENOMIC DNA]</scope>
    <source>
        <strain evidence="4 5">DSM 110363</strain>
    </source>
</reference>
<dbReference type="PROSITE" id="PS51468">
    <property type="entry name" value="VIT"/>
    <property type="match status" value="1"/>
</dbReference>
<name>A0A7C8IUK7_9PEZI</name>
<evidence type="ECO:0000259" key="3">
    <source>
        <dbReference type="PROSITE" id="PS51468"/>
    </source>
</evidence>
<feature type="region of interest" description="Disordered" evidence="1">
    <location>
        <begin position="718"/>
        <end position="782"/>
    </location>
</feature>
<evidence type="ECO:0000256" key="1">
    <source>
        <dbReference type="SAM" id="MobiDB-lite"/>
    </source>
</evidence>
<dbReference type="InterPro" id="IPR036465">
    <property type="entry name" value="vWFA_dom_sf"/>
</dbReference>
<accession>A0A7C8IUK7</accession>
<feature type="compositionally biased region" description="Low complexity" evidence="1">
    <location>
        <begin position="952"/>
        <end position="963"/>
    </location>
</feature>
<organism evidence="4 5">
    <name type="scientific">Xylaria multiplex</name>
    <dbReference type="NCBI Taxonomy" id="323545"/>
    <lineage>
        <taxon>Eukaryota</taxon>
        <taxon>Fungi</taxon>
        <taxon>Dikarya</taxon>
        <taxon>Ascomycota</taxon>
        <taxon>Pezizomycotina</taxon>
        <taxon>Sordariomycetes</taxon>
        <taxon>Xylariomycetidae</taxon>
        <taxon>Xylariales</taxon>
        <taxon>Xylariaceae</taxon>
        <taxon>Xylaria</taxon>
    </lineage>
</organism>
<evidence type="ECO:0000259" key="2">
    <source>
        <dbReference type="PROSITE" id="PS50234"/>
    </source>
</evidence>
<dbReference type="AlphaFoldDB" id="A0A7C8IUK7"/>
<dbReference type="Gene3D" id="3.40.50.410">
    <property type="entry name" value="von Willebrand factor, type A domain"/>
    <property type="match status" value="1"/>
</dbReference>
<dbReference type="Proteomes" id="UP000481858">
    <property type="component" value="Unassembled WGS sequence"/>
</dbReference>
<dbReference type="EMBL" id="WUBL01000024">
    <property type="protein sequence ID" value="KAF2970343.1"/>
    <property type="molecule type" value="Genomic_DNA"/>
</dbReference>
<feature type="domain" description="VWFA" evidence="2">
    <location>
        <begin position="350"/>
        <end position="523"/>
    </location>
</feature>
<dbReference type="InterPro" id="IPR002035">
    <property type="entry name" value="VWF_A"/>
</dbReference>
<dbReference type="SMART" id="SM00609">
    <property type="entry name" value="VIT"/>
    <property type="match status" value="1"/>
</dbReference>
<dbReference type="Pfam" id="PF13768">
    <property type="entry name" value="VWA_3"/>
    <property type="match status" value="1"/>
</dbReference>
<dbReference type="OrthoDB" id="1729737at2759"/>
<feature type="domain" description="VIT" evidence="3">
    <location>
        <begin position="59"/>
        <end position="189"/>
    </location>
</feature>
<protein>
    <recommendedName>
        <fullName evidence="6">VIT domain-containing protein</fullName>
    </recommendedName>
</protein>
<evidence type="ECO:0008006" key="6">
    <source>
        <dbReference type="Google" id="ProtNLM"/>
    </source>
</evidence>